<proteinExistence type="predicted"/>
<feature type="region of interest" description="Disordered" evidence="1">
    <location>
        <begin position="216"/>
        <end position="260"/>
    </location>
</feature>
<protein>
    <submittedName>
        <fullName evidence="2">Uncharacterized protein</fullName>
    </submittedName>
</protein>
<dbReference type="Proteomes" id="UP001153714">
    <property type="component" value="Chromosome 6"/>
</dbReference>
<organism evidence="2 3">
    <name type="scientific">Diatraea saccharalis</name>
    <name type="common">sugarcane borer</name>
    <dbReference type="NCBI Taxonomy" id="40085"/>
    <lineage>
        <taxon>Eukaryota</taxon>
        <taxon>Metazoa</taxon>
        <taxon>Ecdysozoa</taxon>
        <taxon>Arthropoda</taxon>
        <taxon>Hexapoda</taxon>
        <taxon>Insecta</taxon>
        <taxon>Pterygota</taxon>
        <taxon>Neoptera</taxon>
        <taxon>Endopterygota</taxon>
        <taxon>Lepidoptera</taxon>
        <taxon>Glossata</taxon>
        <taxon>Ditrysia</taxon>
        <taxon>Pyraloidea</taxon>
        <taxon>Crambidae</taxon>
        <taxon>Crambinae</taxon>
        <taxon>Diatraea</taxon>
    </lineage>
</organism>
<sequence length="260" mass="28772">MTSILRDANDILATIDQWRKLEEIWGNPIDLDTDSEEGDIPSSPPQLHRCTSSFLSNSAREQVSCHISETSALLDYTEFLQGLQHVDTVDEPRKESYVVDGQILSALSVELICNKIDAIFKSIEDLYKVTSTMRRRKENVKEAVVERSVSYGGLSLDDTAETEMDTGDIDKYIDEAFQWLNSSKVSITAKSADTDNAMKNSVTALVNKFSNILKRPALRGPRRRQHSRPSRAGNAFVAPLVPQVSMGGGNHSPSGDPSAR</sequence>
<accession>A0A9N9RCX8</accession>
<evidence type="ECO:0000256" key="1">
    <source>
        <dbReference type="SAM" id="MobiDB-lite"/>
    </source>
</evidence>
<evidence type="ECO:0000313" key="3">
    <source>
        <dbReference type="Proteomes" id="UP001153714"/>
    </source>
</evidence>
<reference evidence="2" key="1">
    <citation type="submission" date="2021-12" db="EMBL/GenBank/DDBJ databases">
        <authorList>
            <person name="King R."/>
        </authorList>
    </citation>
    <scope>NUCLEOTIDE SEQUENCE</scope>
</reference>
<dbReference type="EMBL" id="OU893337">
    <property type="protein sequence ID" value="CAG9794012.1"/>
    <property type="molecule type" value="Genomic_DNA"/>
</dbReference>
<dbReference type="AlphaFoldDB" id="A0A9N9RCX8"/>
<name>A0A9N9RCX8_9NEOP</name>
<keyword evidence="3" id="KW-1185">Reference proteome</keyword>
<dbReference type="OrthoDB" id="7398390at2759"/>
<evidence type="ECO:0000313" key="2">
    <source>
        <dbReference type="EMBL" id="CAG9794012.1"/>
    </source>
</evidence>
<reference evidence="2" key="2">
    <citation type="submission" date="2022-10" db="EMBL/GenBank/DDBJ databases">
        <authorList>
            <consortium name="ENA_rothamsted_submissions"/>
            <consortium name="culmorum"/>
            <person name="King R."/>
        </authorList>
    </citation>
    <scope>NUCLEOTIDE SEQUENCE</scope>
</reference>
<gene>
    <name evidence="2" type="ORF">DIATSA_LOCUS11414</name>
</gene>
<feature type="compositionally biased region" description="Polar residues" evidence="1">
    <location>
        <begin position="251"/>
        <end position="260"/>
    </location>
</feature>
<feature type="compositionally biased region" description="Basic residues" evidence="1">
    <location>
        <begin position="216"/>
        <end position="229"/>
    </location>
</feature>